<comment type="similarity">
    <text evidence="1 4">Belongs to the glycerate kinase type-1 family.</text>
</comment>
<evidence type="ECO:0000256" key="3">
    <source>
        <dbReference type="ARBA" id="ARBA00022777"/>
    </source>
</evidence>
<dbReference type="InterPro" id="IPR004381">
    <property type="entry name" value="Glycerate_kinase"/>
</dbReference>
<sequence length="375" mass="37343">MSGAPRVLVAPDKFKGSATAAEVSAALARGVGRVRPDVDVTLLPVADGGDGTLAAALAGGWDRVDVTATGPTGGQVTTGYARRGTTAVVEMADACGLERLPERRLDAEGSSSRGLGDVVRAALDAGCREIVLGIGGSASTDGGTGFLAALGLRALDARGDEVVTGGKLASITGIDTSRRHPALAATRFTVACDVDNPLVGARGAAAVFGPQKGAGTAAVRQLDGGLVHWADVVGGETGHDHRAAPGAGAAGGVGFAAIALLDAELRPGIDLVLDLVGFDDHLDGAALVVTGEGSLDDQSLHGKAPVGVSRRAATAGVRTVAVCGRCALTAEALRGAGIEAAYALLDVEPDVERCIAEPLPLLERTGASIARDHLA</sequence>
<dbReference type="InterPro" id="IPR036129">
    <property type="entry name" value="Glycerate_kinase_sf"/>
</dbReference>
<evidence type="ECO:0000256" key="2">
    <source>
        <dbReference type="ARBA" id="ARBA00022679"/>
    </source>
</evidence>
<dbReference type="InterPro" id="IPR018193">
    <property type="entry name" value="Glyc_kinase_flavodox-like_fold"/>
</dbReference>
<dbReference type="InterPro" id="IPR018197">
    <property type="entry name" value="Glycerate_kinase_RE-like"/>
</dbReference>
<keyword evidence="3 4" id="KW-0418">Kinase</keyword>
<dbReference type="GO" id="GO:0016301">
    <property type="term" value="F:kinase activity"/>
    <property type="evidence" value="ECO:0007669"/>
    <property type="project" value="UniProtKB-KW"/>
</dbReference>
<organism evidence="5 6">
    <name type="scientific">Nocardioides aestuarii</name>
    <dbReference type="NCBI Taxonomy" id="252231"/>
    <lineage>
        <taxon>Bacteria</taxon>
        <taxon>Bacillati</taxon>
        <taxon>Actinomycetota</taxon>
        <taxon>Actinomycetes</taxon>
        <taxon>Propionibacteriales</taxon>
        <taxon>Nocardioidaceae</taxon>
        <taxon>Nocardioides</taxon>
    </lineage>
</organism>
<evidence type="ECO:0000313" key="6">
    <source>
        <dbReference type="Proteomes" id="UP001597351"/>
    </source>
</evidence>
<name>A0ABW4TLL2_9ACTN</name>
<protein>
    <submittedName>
        <fullName evidence="5">Glycerate kinase</fullName>
    </submittedName>
</protein>
<keyword evidence="2 4" id="KW-0808">Transferase</keyword>
<proteinExistence type="inferred from homology"/>
<dbReference type="Gene3D" id="3.90.1510.10">
    <property type="entry name" value="Glycerate kinase, domain 2"/>
    <property type="match status" value="1"/>
</dbReference>
<dbReference type="SUPFAM" id="SSF110738">
    <property type="entry name" value="Glycerate kinase I"/>
    <property type="match status" value="1"/>
</dbReference>
<dbReference type="RefSeq" id="WP_343916966.1">
    <property type="nucleotide sequence ID" value="NZ_BAAAJT010000002.1"/>
</dbReference>
<dbReference type="NCBIfam" id="TIGR00045">
    <property type="entry name" value="glycerate kinase"/>
    <property type="match status" value="1"/>
</dbReference>
<dbReference type="Pfam" id="PF02595">
    <property type="entry name" value="Gly_kinase"/>
    <property type="match status" value="1"/>
</dbReference>
<comment type="caution">
    <text evidence="5">The sequence shown here is derived from an EMBL/GenBank/DDBJ whole genome shotgun (WGS) entry which is preliminary data.</text>
</comment>
<dbReference type="EMBL" id="JBHUGD010000003">
    <property type="protein sequence ID" value="MFD1946632.1"/>
    <property type="molecule type" value="Genomic_DNA"/>
</dbReference>
<gene>
    <name evidence="5" type="ORF">ACFSDE_07505</name>
</gene>
<dbReference type="PANTHER" id="PTHR21599">
    <property type="entry name" value="GLYCERATE KINASE"/>
    <property type="match status" value="1"/>
</dbReference>
<keyword evidence="6" id="KW-1185">Reference proteome</keyword>
<evidence type="ECO:0000256" key="1">
    <source>
        <dbReference type="ARBA" id="ARBA00006284"/>
    </source>
</evidence>
<evidence type="ECO:0000256" key="4">
    <source>
        <dbReference type="PIRNR" id="PIRNR006078"/>
    </source>
</evidence>
<dbReference type="Proteomes" id="UP001597351">
    <property type="component" value="Unassembled WGS sequence"/>
</dbReference>
<dbReference type="Gene3D" id="3.40.50.10350">
    <property type="entry name" value="Glycerate kinase, domain 1"/>
    <property type="match status" value="1"/>
</dbReference>
<accession>A0ABW4TLL2</accession>
<reference evidence="6" key="1">
    <citation type="journal article" date="2019" name="Int. J. Syst. Evol. Microbiol.">
        <title>The Global Catalogue of Microorganisms (GCM) 10K type strain sequencing project: providing services to taxonomists for standard genome sequencing and annotation.</title>
        <authorList>
            <consortium name="The Broad Institute Genomics Platform"/>
            <consortium name="The Broad Institute Genome Sequencing Center for Infectious Disease"/>
            <person name="Wu L."/>
            <person name="Ma J."/>
        </authorList>
    </citation>
    <scope>NUCLEOTIDE SEQUENCE [LARGE SCALE GENOMIC DNA]</scope>
    <source>
        <strain evidence="6">CGMCC 1.12477</strain>
    </source>
</reference>
<evidence type="ECO:0000313" key="5">
    <source>
        <dbReference type="EMBL" id="MFD1946632.1"/>
    </source>
</evidence>
<dbReference type="PIRSF" id="PIRSF006078">
    <property type="entry name" value="GlxK"/>
    <property type="match status" value="1"/>
</dbReference>
<dbReference type="PANTHER" id="PTHR21599:SF0">
    <property type="entry name" value="GLYCERATE KINASE"/>
    <property type="match status" value="1"/>
</dbReference>